<proteinExistence type="predicted"/>
<name>A0A9Q3F883_9BASI</name>
<protein>
    <submittedName>
        <fullName evidence="1">Uncharacterized protein</fullName>
    </submittedName>
</protein>
<keyword evidence="2" id="KW-1185">Reference proteome</keyword>
<comment type="caution">
    <text evidence="1">The sequence shown here is derived from an EMBL/GenBank/DDBJ whole genome shotgun (WGS) entry which is preliminary data.</text>
</comment>
<sequence length="129" mass="15556">MGQALLKEVPKFKEWPHFSGEGEYEHMEFTRGIDMMKEDFELPERLVAERFNNLFTRSDHRCYIELRQAHGHHSWTWLKTQIINKRANDDWIFKVENTFESAKFNSDKIKALPCFCKQKDRLTVLYPKM</sequence>
<dbReference type="EMBL" id="AVOT02038373">
    <property type="protein sequence ID" value="MBW0533233.1"/>
    <property type="molecule type" value="Genomic_DNA"/>
</dbReference>
<reference evidence="1" key="1">
    <citation type="submission" date="2021-03" db="EMBL/GenBank/DDBJ databases">
        <title>Draft genome sequence of rust myrtle Austropuccinia psidii MF-1, a brazilian biotype.</title>
        <authorList>
            <person name="Quecine M.C."/>
            <person name="Pachon D.M.R."/>
            <person name="Bonatelli M.L."/>
            <person name="Correr F.H."/>
            <person name="Franceschini L.M."/>
            <person name="Leite T.F."/>
            <person name="Margarido G.R.A."/>
            <person name="Almeida C.A."/>
            <person name="Ferrarezi J.A."/>
            <person name="Labate C.A."/>
        </authorList>
    </citation>
    <scope>NUCLEOTIDE SEQUENCE</scope>
    <source>
        <strain evidence="1">MF-1</strain>
    </source>
</reference>
<gene>
    <name evidence="1" type="ORF">O181_072948</name>
</gene>
<dbReference type="AlphaFoldDB" id="A0A9Q3F883"/>
<dbReference type="Proteomes" id="UP000765509">
    <property type="component" value="Unassembled WGS sequence"/>
</dbReference>
<accession>A0A9Q3F883</accession>
<organism evidence="1 2">
    <name type="scientific">Austropuccinia psidii MF-1</name>
    <dbReference type="NCBI Taxonomy" id="1389203"/>
    <lineage>
        <taxon>Eukaryota</taxon>
        <taxon>Fungi</taxon>
        <taxon>Dikarya</taxon>
        <taxon>Basidiomycota</taxon>
        <taxon>Pucciniomycotina</taxon>
        <taxon>Pucciniomycetes</taxon>
        <taxon>Pucciniales</taxon>
        <taxon>Sphaerophragmiaceae</taxon>
        <taxon>Austropuccinia</taxon>
    </lineage>
</organism>
<dbReference type="OrthoDB" id="2506710at2759"/>
<evidence type="ECO:0000313" key="1">
    <source>
        <dbReference type="EMBL" id="MBW0533233.1"/>
    </source>
</evidence>
<evidence type="ECO:0000313" key="2">
    <source>
        <dbReference type="Proteomes" id="UP000765509"/>
    </source>
</evidence>